<dbReference type="HOGENOM" id="CLU_013137_21_5_1"/>
<dbReference type="Gene3D" id="3.30.40.10">
    <property type="entry name" value="Zinc/RING finger domain, C3HC4 (zinc finger)"/>
    <property type="match status" value="1"/>
</dbReference>
<feature type="non-terminal residue" evidence="6">
    <location>
        <position position="1"/>
    </location>
</feature>
<name>B3RK52_TRIAD</name>
<evidence type="ECO:0000256" key="2">
    <source>
        <dbReference type="ARBA" id="ARBA00022771"/>
    </source>
</evidence>
<dbReference type="OrthoDB" id="8062037at2759"/>
<dbReference type="Proteomes" id="UP000009022">
    <property type="component" value="Unassembled WGS sequence"/>
</dbReference>
<protein>
    <recommendedName>
        <fullName evidence="5">RING-type domain-containing protein</fullName>
    </recommendedName>
</protein>
<evidence type="ECO:0000313" key="6">
    <source>
        <dbReference type="EMBL" id="EDV28570.1"/>
    </source>
</evidence>
<organism evidence="6 7">
    <name type="scientific">Trichoplax adhaerens</name>
    <name type="common">Trichoplax reptans</name>
    <dbReference type="NCBI Taxonomy" id="10228"/>
    <lineage>
        <taxon>Eukaryota</taxon>
        <taxon>Metazoa</taxon>
        <taxon>Placozoa</taxon>
        <taxon>Uniplacotomia</taxon>
        <taxon>Trichoplacea</taxon>
        <taxon>Trichoplacidae</taxon>
        <taxon>Trichoplax</taxon>
    </lineage>
</organism>
<evidence type="ECO:0000313" key="7">
    <source>
        <dbReference type="Proteomes" id="UP000009022"/>
    </source>
</evidence>
<dbReference type="SUPFAM" id="SSF57850">
    <property type="entry name" value="RING/U-box"/>
    <property type="match status" value="1"/>
</dbReference>
<dbReference type="InterPro" id="IPR013083">
    <property type="entry name" value="Znf_RING/FYVE/PHD"/>
</dbReference>
<dbReference type="InterPro" id="IPR001841">
    <property type="entry name" value="Znf_RING"/>
</dbReference>
<dbReference type="STRING" id="10228.B3RK52"/>
<accession>B3RK52</accession>
<dbReference type="GeneID" id="6749796"/>
<proteinExistence type="predicted"/>
<gene>
    <name evidence="6" type="ORF">TRIADDRAFT_18741</name>
</gene>
<dbReference type="PANTHER" id="PTHR45931:SF3">
    <property type="entry name" value="RING ZINC FINGER-CONTAINING PROTEIN"/>
    <property type="match status" value="1"/>
</dbReference>
<keyword evidence="3" id="KW-0862">Zinc</keyword>
<sequence>CAICMDDYKKREKIRELPCSHGFHARCVDKWLRQHNSCPICRENINPTV</sequence>
<feature type="domain" description="RING-type" evidence="5">
    <location>
        <begin position="1"/>
        <end position="42"/>
    </location>
</feature>
<keyword evidence="2 4" id="KW-0863">Zinc-finger</keyword>
<dbReference type="PhylomeDB" id="B3RK52"/>
<evidence type="ECO:0000256" key="3">
    <source>
        <dbReference type="ARBA" id="ARBA00022833"/>
    </source>
</evidence>
<dbReference type="eggNOG" id="KOG4628">
    <property type="taxonomic scope" value="Eukaryota"/>
</dbReference>
<reference evidence="6 7" key="1">
    <citation type="journal article" date="2008" name="Nature">
        <title>The Trichoplax genome and the nature of placozoans.</title>
        <authorList>
            <person name="Srivastava M."/>
            <person name="Begovic E."/>
            <person name="Chapman J."/>
            <person name="Putnam N.H."/>
            <person name="Hellsten U."/>
            <person name="Kawashima T."/>
            <person name="Kuo A."/>
            <person name="Mitros T."/>
            <person name="Salamov A."/>
            <person name="Carpenter M.L."/>
            <person name="Signorovitch A.Y."/>
            <person name="Moreno M.A."/>
            <person name="Kamm K."/>
            <person name="Grimwood J."/>
            <person name="Schmutz J."/>
            <person name="Shapiro H."/>
            <person name="Grigoriev I.V."/>
            <person name="Buss L.W."/>
            <person name="Schierwater B."/>
            <person name="Dellaporta S.L."/>
            <person name="Rokhsar D.S."/>
        </authorList>
    </citation>
    <scope>NUCLEOTIDE SEQUENCE [LARGE SCALE GENOMIC DNA]</scope>
    <source>
        <strain evidence="6 7">Grell-BS-1999</strain>
    </source>
</reference>
<dbReference type="InterPro" id="IPR051834">
    <property type="entry name" value="RING_finger_E3_ligase"/>
</dbReference>
<dbReference type="GO" id="GO:0008270">
    <property type="term" value="F:zinc ion binding"/>
    <property type="evidence" value="ECO:0007669"/>
    <property type="project" value="UniProtKB-KW"/>
</dbReference>
<evidence type="ECO:0000259" key="5">
    <source>
        <dbReference type="PROSITE" id="PS50089"/>
    </source>
</evidence>
<dbReference type="CDD" id="cd16454">
    <property type="entry name" value="RING-H2_PA-TM-RING"/>
    <property type="match status" value="1"/>
</dbReference>
<keyword evidence="7" id="KW-1185">Reference proteome</keyword>
<dbReference type="InParanoid" id="B3RK52"/>
<dbReference type="KEGG" id="tad:TRIADDRAFT_18741"/>
<dbReference type="SMART" id="SM00184">
    <property type="entry name" value="RING"/>
    <property type="match status" value="1"/>
</dbReference>
<dbReference type="PANTHER" id="PTHR45931">
    <property type="entry name" value="SI:CH211-59O9.10"/>
    <property type="match status" value="1"/>
</dbReference>
<dbReference type="AlphaFoldDB" id="B3RK52"/>
<evidence type="ECO:0000256" key="4">
    <source>
        <dbReference type="PROSITE-ProRule" id="PRU00175"/>
    </source>
</evidence>
<dbReference type="PROSITE" id="PS50089">
    <property type="entry name" value="ZF_RING_2"/>
    <property type="match status" value="1"/>
</dbReference>
<dbReference type="RefSeq" id="XP_002107772.1">
    <property type="nucleotide sequence ID" value="XM_002107736.1"/>
</dbReference>
<evidence type="ECO:0000256" key="1">
    <source>
        <dbReference type="ARBA" id="ARBA00022723"/>
    </source>
</evidence>
<dbReference type="EMBL" id="DS985241">
    <property type="protein sequence ID" value="EDV28570.1"/>
    <property type="molecule type" value="Genomic_DNA"/>
</dbReference>
<dbReference type="CTD" id="6749796"/>
<keyword evidence="1" id="KW-0479">Metal-binding</keyword>
<dbReference type="Pfam" id="PF13639">
    <property type="entry name" value="zf-RING_2"/>
    <property type="match status" value="1"/>
</dbReference>